<keyword evidence="9" id="KW-1185">Reference proteome</keyword>
<dbReference type="GO" id="GO:0042781">
    <property type="term" value="F:3'-tRNA processing endoribonuclease activity"/>
    <property type="evidence" value="ECO:0007669"/>
    <property type="project" value="TreeGrafter"/>
</dbReference>
<dbReference type="InterPro" id="IPR020568">
    <property type="entry name" value="Ribosomal_Su5_D2-typ_SF"/>
</dbReference>
<dbReference type="eggNOG" id="COG0594">
    <property type="taxonomic scope" value="Bacteria"/>
</dbReference>
<keyword evidence="4 6" id="KW-0378">Hydrolase</keyword>
<dbReference type="PANTHER" id="PTHR33992">
    <property type="entry name" value="RIBONUCLEASE P PROTEIN COMPONENT"/>
    <property type="match status" value="1"/>
</dbReference>
<evidence type="ECO:0000313" key="9">
    <source>
        <dbReference type="Proteomes" id="UP000001491"/>
    </source>
</evidence>
<dbReference type="NCBIfam" id="TIGR00188">
    <property type="entry name" value="rnpA"/>
    <property type="match status" value="1"/>
</dbReference>
<dbReference type="AlphaFoldDB" id="C5J7F2"/>
<keyword evidence="1 6" id="KW-0819">tRNA processing</keyword>
<dbReference type="HOGENOM" id="CLU_117179_9_1_14"/>
<reference evidence="9" key="1">
    <citation type="journal article" date="2009" name="BMC Bioinformatics">
        <title>The Mycoplasma conjunctivae genome sequencing, annotation and analysis.</title>
        <authorList>
            <person name="Calderon-Copete S.P."/>
            <person name="Wigger G."/>
            <person name="Wunderlin C."/>
            <person name="Schmidheini T."/>
            <person name="Frey J."/>
            <person name="Quail M.A."/>
            <person name="Falquet L."/>
        </authorList>
    </citation>
    <scope>NUCLEOTIDE SEQUENCE [LARGE SCALE GENOMIC DNA]</scope>
    <source>
        <strain evidence="9">ATCC 25834 / NCTC 10147 / HRC/581</strain>
    </source>
</reference>
<evidence type="ECO:0000256" key="1">
    <source>
        <dbReference type="ARBA" id="ARBA00022694"/>
    </source>
</evidence>
<dbReference type="GO" id="GO:0030677">
    <property type="term" value="C:ribonuclease P complex"/>
    <property type="evidence" value="ECO:0007669"/>
    <property type="project" value="TreeGrafter"/>
</dbReference>
<evidence type="ECO:0000256" key="5">
    <source>
        <dbReference type="ARBA" id="ARBA00022884"/>
    </source>
</evidence>
<evidence type="ECO:0000256" key="6">
    <source>
        <dbReference type="HAMAP-Rule" id="MF_00227"/>
    </source>
</evidence>
<dbReference type="Pfam" id="PF00825">
    <property type="entry name" value="Ribonuclease_P"/>
    <property type="match status" value="1"/>
</dbReference>
<keyword evidence="3 6" id="KW-0255">Endonuclease</keyword>
<evidence type="ECO:0000256" key="3">
    <source>
        <dbReference type="ARBA" id="ARBA00022759"/>
    </source>
</evidence>
<dbReference type="Proteomes" id="UP000001491">
    <property type="component" value="Chromosome"/>
</dbReference>
<evidence type="ECO:0000256" key="7">
    <source>
        <dbReference type="NCBIfam" id="TIGR00188"/>
    </source>
</evidence>
<comment type="catalytic activity">
    <reaction evidence="6">
        <text>Endonucleolytic cleavage of RNA, removing 5'-extranucleotides from tRNA precursor.</text>
        <dbReference type="EC" id="3.1.26.5"/>
    </reaction>
</comment>
<organism evidence="8 9">
    <name type="scientific">Mesomycoplasma conjunctivae (strain ATCC 25834 / NCTC 10147 / HRC/581)</name>
    <name type="common">Mycoplasma conjunctivae</name>
    <dbReference type="NCBI Taxonomy" id="572263"/>
    <lineage>
        <taxon>Bacteria</taxon>
        <taxon>Bacillati</taxon>
        <taxon>Mycoplasmatota</taxon>
        <taxon>Mycoplasmoidales</taxon>
        <taxon>Metamycoplasmataceae</taxon>
        <taxon>Mesomycoplasma</taxon>
    </lineage>
</organism>
<dbReference type="GO" id="GO:0001682">
    <property type="term" value="P:tRNA 5'-leader removal"/>
    <property type="evidence" value="ECO:0007669"/>
    <property type="project" value="UniProtKB-UniRule"/>
</dbReference>
<comment type="similarity">
    <text evidence="6">Belongs to the RnpA family.</text>
</comment>
<name>C5J7F2_MESCH</name>
<dbReference type="GO" id="GO:0000049">
    <property type="term" value="F:tRNA binding"/>
    <property type="evidence" value="ECO:0007669"/>
    <property type="project" value="UniProtKB-UniRule"/>
</dbReference>
<dbReference type="KEGG" id="mco:MCJ_007330"/>
<keyword evidence="5 6" id="KW-0694">RNA-binding</keyword>
<keyword evidence="2 6" id="KW-0540">Nuclease</keyword>
<dbReference type="EMBL" id="FM864216">
    <property type="protein sequence ID" value="CAZ65701.1"/>
    <property type="molecule type" value="Genomic_DNA"/>
</dbReference>
<dbReference type="SUPFAM" id="SSF54211">
    <property type="entry name" value="Ribosomal protein S5 domain 2-like"/>
    <property type="match status" value="1"/>
</dbReference>
<proteinExistence type="inferred from homology"/>
<dbReference type="InterPro" id="IPR014721">
    <property type="entry name" value="Ribsml_uS5_D2-typ_fold_subgr"/>
</dbReference>
<gene>
    <name evidence="6 8" type="primary">rnpA</name>
    <name evidence="8" type="ordered locus">MCJ_007330</name>
</gene>
<dbReference type="HAMAP" id="MF_00227">
    <property type="entry name" value="RNase_P"/>
    <property type="match status" value="1"/>
</dbReference>
<dbReference type="Gene3D" id="3.30.230.10">
    <property type="match status" value="1"/>
</dbReference>
<evidence type="ECO:0000256" key="4">
    <source>
        <dbReference type="ARBA" id="ARBA00022801"/>
    </source>
</evidence>
<dbReference type="GO" id="GO:0004526">
    <property type="term" value="F:ribonuclease P activity"/>
    <property type="evidence" value="ECO:0007669"/>
    <property type="project" value="UniProtKB-UniRule"/>
</dbReference>
<comment type="subunit">
    <text evidence="6">Consists of a catalytic RNA component (M1 or rnpB) and a protein subunit.</text>
</comment>
<sequence length="114" mass="13877">MYKLQIVSKNWQFQEIIDSKQQIVTKNLILYYKKFTNFEIGISIPKKFANSVKRNFYKRQIKNVLRKLIKNYDLPNFRIILITRKSFLDLKFVQKEEKIQKIFEELLKNVKQAS</sequence>
<dbReference type="InterPro" id="IPR000100">
    <property type="entry name" value="RNase_P"/>
</dbReference>
<protein>
    <recommendedName>
        <fullName evidence="6 7">Ribonuclease P protein component</fullName>
        <shortName evidence="6">RNase P protein</shortName>
        <shortName evidence="6">RNaseP protein</shortName>
        <ecNumber evidence="6 7">3.1.26.5</ecNumber>
    </recommendedName>
    <alternativeName>
        <fullName evidence="6">Protein C5</fullName>
    </alternativeName>
</protein>
<accession>C5J7F2</accession>
<dbReference type="EC" id="3.1.26.5" evidence="6 7"/>
<dbReference type="PANTHER" id="PTHR33992:SF1">
    <property type="entry name" value="RIBONUCLEASE P PROTEIN COMPONENT"/>
    <property type="match status" value="1"/>
</dbReference>
<evidence type="ECO:0000313" key="8">
    <source>
        <dbReference type="EMBL" id="CAZ65701.1"/>
    </source>
</evidence>
<comment type="function">
    <text evidence="6">RNaseP catalyzes the removal of the 5'-leader sequence from pre-tRNA to produce the mature 5'-terminus. It can also cleave other RNA substrates such as 4.5S RNA. The protein component plays an auxiliary but essential role in vivo by binding to the 5'-leader sequence and broadening the substrate specificity of the ribozyme.</text>
</comment>
<evidence type="ECO:0000256" key="2">
    <source>
        <dbReference type="ARBA" id="ARBA00022722"/>
    </source>
</evidence>